<comment type="caution">
    <text evidence="2">The sequence shown here is derived from an EMBL/GenBank/DDBJ whole genome shotgun (WGS) entry which is preliminary data.</text>
</comment>
<evidence type="ECO:0000256" key="1">
    <source>
        <dbReference type="SAM" id="MobiDB-lite"/>
    </source>
</evidence>
<organism evidence="2 3">
    <name type="scientific">Eragrostis curvula</name>
    <name type="common">weeping love grass</name>
    <dbReference type="NCBI Taxonomy" id="38414"/>
    <lineage>
        <taxon>Eukaryota</taxon>
        <taxon>Viridiplantae</taxon>
        <taxon>Streptophyta</taxon>
        <taxon>Embryophyta</taxon>
        <taxon>Tracheophyta</taxon>
        <taxon>Spermatophyta</taxon>
        <taxon>Magnoliopsida</taxon>
        <taxon>Liliopsida</taxon>
        <taxon>Poales</taxon>
        <taxon>Poaceae</taxon>
        <taxon>PACMAD clade</taxon>
        <taxon>Chloridoideae</taxon>
        <taxon>Eragrostideae</taxon>
        <taxon>Eragrostidinae</taxon>
        <taxon>Eragrostis</taxon>
    </lineage>
</organism>
<dbReference type="Gramene" id="TVT98810">
    <property type="protein sequence ID" value="TVT98810"/>
    <property type="gene ID" value="EJB05_55857"/>
</dbReference>
<evidence type="ECO:0000313" key="2">
    <source>
        <dbReference type="EMBL" id="TVT98810.1"/>
    </source>
</evidence>
<sequence length="169" mass="18897">MKRSRRETRPGAAAAACRHSSWPWSSTGPTSSAWSRRCRRPGPRTTDIAAGGSRQALEPRAAGGRRLRYHEFCNPVKSLATPSPADREHRRPADRQAKRVRRVAQDRDVEVVVDKTNSQGYLPHHRALSCRTRPRSCAPWCAEFVCAAIYRSCAVKRPIIAAIASNSRR</sequence>
<dbReference type="EMBL" id="RWGY01000804">
    <property type="protein sequence ID" value="TVT98810.1"/>
    <property type="molecule type" value="Genomic_DNA"/>
</dbReference>
<protein>
    <submittedName>
        <fullName evidence="2">Uncharacterized protein</fullName>
    </submittedName>
</protein>
<gene>
    <name evidence="2" type="ORF">EJB05_55857</name>
</gene>
<proteinExistence type="predicted"/>
<feature type="compositionally biased region" description="Basic and acidic residues" evidence="1">
    <location>
        <begin position="85"/>
        <end position="97"/>
    </location>
</feature>
<dbReference type="Proteomes" id="UP000324897">
    <property type="component" value="Unassembled WGS sequence"/>
</dbReference>
<dbReference type="AlphaFoldDB" id="A0A5J9SHP8"/>
<reference evidence="2 3" key="1">
    <citation type="journal article" date="2019" name="Sci. Rep.">
        <title>A high-quality genome of Eragrostis curvula grass provides insights into Poaceae evolution and supports new strategies to enhance forage quality.</title>
        <authorList>
            <person name="Carballo J."/>
            <person name="Santos B.A.C.M."/>
            <person name="Zappacosta D."/>
            <person name="Garbus I."/>
            <person name="Selva J.P."/>
            <person name="Gallo C.A."/>
            <person name="Diaz A."/>
            <person name="Albertini E."/>
            <person name="Caccamo M."/>
            <person name="Echenique V."/>
        </authorList>
    </citation>
    <scope>NUCLEOTIDE SEQUENCE [LARGE SCALE GENOMIC DNA]</scope>
    <source>
        <strain evidence="3">cv. Victoria</strain>
        <tissue evidence="2">Leaf</tissue>
    </source>
</reference>
<accession>A0A5J9SHP8</accession>
<feature type="compositionally biased region" description="Low complexity" evidence="1">
    <location>
        <begin position="20"/>
        <end position="35"/>
    </location>
</feature>
<evidence type="ECO:0000313" key="3">
    <source>
        <dbReference type="Proteomes" id="UP000324897"/>
    </source>
</evidence>
<keyword evidence="3" id="KW-1185">Reference proteome</keyword>
<feature type="region of interest" description="Disordered" evidence="1">
    <location>
        <begin position="1"/>
        <end position="62"/>
    </location>
</feature>
<feature type="region of interest" description="Disordered" evidence="1">
    <location>
        <begin position="78"/>
        <end position="97"/>
    </location>
</feature>
<name>A0A5J9SHP8_9POAL</name>